<keyword evidence="2" id="KW-1185">Reference proteome</keyword>
<gene>
    <name evidence="1" type="ORF">D9V37_10490</name>
</gene>
<dbReference type="AlphaFoldDB" id="A0A3L8P2D5"/>
<evidence type="ECO:0000313" key="1">
    <source>
        <dbReference type="EMBL" id="RLV49003.1"/>
    </source>
</evidence>
<proteinExistence type="predicted"/>
<organism evidence="1 2">
    <name type="scientific">Nocardioides mangrovicus</name>
    <dbReference type="NCBI Taxonomy" id="2478913"/>
    <lineage>
        <taxon>Bacteria</taxon>
        <taxon>Bacillati</taxon>
        <taxon>Actinomycetota</taxon>
        <taxon>Actinomycetes</taxon>
        <taxon>Propionibacteriales</taxon>
        <taxon>Nocardioidaceae</taxon>
        <taxon>Nocardioides</taxon>
    </lineage>
</organism>
<accession>A0A3L8P2D5</accession>
<dbReference type="Proteomes" id="UP000281708">
    <property type="component" value="Unassembled WGS sequence"/>
</dbReference>
<sequence length="96" mass="10291">MSPSRRLDPDRALVIELIATVDRDLHDGIGRDESIELLQQRAGGRRDLLAAAAGHYLGLFLRHGAAAPDAPEYLSRLVAAGADLAQTAAHVRRTAV</sequence>
<dbReference type="RefSeq" id="WP_121806107.1">
    <property type="nucleotide sequence ID" value="NZ_RDBE01000007.1"/>
</dbReference>
<dbReference type="EMBL" id="RDBE01000007">
    <property type="protein sequence ID" value="RLV49003.1"/>
    <property type="molecule type" value="Genomic_DNA"/>
</dbReference>
<name>A0A3L8P2D5_9ACTN</name>
<protein>
    <submittedName>
        <fullName evidence="1">Uncharacterized protein</fullName>
    </submittedName>
</protein>
<comment type="caution">
    <text evidence="1">The sequence shown here is derived from an EMBL/GenBank/DDBJ whole genome shotgun (WGS) entry which is preliminary data.</text>
</comment>
<evidence type="ECO:0000313" key="2">
    <source>
        <dbReference type="Proteomes" id="UP000281708"/>
    </source>
</evidence>
<reference evidence="1 2" key="1">
    <citation type="submission" date="2018-10" db="EMBL/GenBank/DDBJ databases">
        <title>Marmoricola sp. 4Q3S-7 whole genome shotgun sequence.</title>
        <authorList>
            <person name="Li F."/>
        </authorList>
    </citation>
    <scope>NUCLEOTIDE SEQUENCE [LARGE SCALE GENOMIC DNA]</scope>
    <source>
        <strain evidence="1 2">4Q3S-7</strain>
    </source>
</reference>